<protein>
    <recommendedName>
        <fullName evidence="4">Transmembrane protein</fullName>
    </recommendedName>
</protein>
<gene>
    <name evidence="2" type="ORF">A5742_32140</name>
</gene>
<evidence type="ECO:0000256" key="1">
    <source>
        <dbReference type="SAM" id="Phobius"/>
    </source>
</evidence>
<keyword evidence="1" id="KW-0812">Transmembrane</keyword>
<comment type="caution">
    <text evidence="2">The sequence shown here is derived from an EMBL/GenBank/DDBJ whole genome shotgun (WGS) entry which is preliminary data.</text>
</comment>
<dbReference type="RefSeq" id="WP_076206340.1">
    <property type="nucleotide sequence ID" value="NZ_MBER01000102.1"/>
</dbReference>
<evidence type="ECO:0000313" key="2">
    <source>
        <dbReference type="EMBL" id="OMC40875.1"/>
    </source>
</evidence>
<dbReference type="AlphaFoldDB" id="A0ABD6QJK3"/>
<sequence length="205" mass="22518">MVFNLGSQGVPLWTWLVPLGSAVLLFIASMITLAFTIRSTNRRAKADRDDARERDYHAWRRDTLLRLGADAMAAAVEAVGLYTNFRQRARPVKLGGSGIDFVRAIDNAAERVMVCSTTLSLIGAKEAAAECMHLRHAIAETRLREVAVEVAGSGVGLGYDDAQLEELRGDINHRATIFAAVLENELHTVMPVDPSTFRFVVRPGR</sequence>
<name>A0ABD6QJK3_MYCFO</name>
<evidence type="ECO:0008006" key="4">
    <source>
        <dbReference type="Google" id="ProtNLM"/>
    </source>
</evidence>
<organism evidence="2 3">
    <name type="scientific">Mycolicibacterium fortuitum</name>
    <name type="common">Mycobacterium fortuitum</name>
    <dbReference type="NCBI Taxonomy" id="1766"/>
    <lineage>
        <taxon>Bacteria</taxon>
        <taxon>Bacillati</taxon>
        <taxon>Actinomycetota</taxon>
        <taxon>Actinomycetes</taxon>
        <taxon>Mycobacteriales</taxon>
        <taxon>Mycobacteriaceae</taxon>
        <taxon>Mycolicibacterium</taxon>
    </lineage>
</organism>
<keyword evidence="1" id="KW-0472">Membrane</keyword>
<reference evidence="2 3" key="1">
    <citation type="submission" date="2016-07" db="EMBL/GenBank/DDBJ databases">
        <authorList>
            <person name="Sutton G."/>
            <person name="Brinkac L."/>
            <person name="Sanka R."/>
            <person name="Adams M."/>
            <person name="Lau E."/>
            <person name="Kumar A."/>
            <person name="Macaden R."/>
        </authorList>
    </citation>
    <scope>NUCLEOTIDE SEQUENCE [LARGE SCALE GENOMIC DNA]</scope>
    <source>
        <strain evidence="2 3">GA-0871</strain>
    </source>
</reference>
<keyword evidence="1" id="KW-1133">Transmembrane helix</keyword>
<dbReference type="EMBL" id="MBER01000102">
    <property type="protein sequence ID" value="OMC40875.1"/>
    <property type="molecule type" value="Genomic_DNA"/>
</dbReference>
<dbReference type="Proteomes" id="UP000187001">
    <property type="component" value="Unassembled WGS sequence"/>
</dbReference>
<evidence type="ECO:0000313" key="3">
    <source>
        <dbReference type="Proteomes" id="UP000187001"/>
    </source>
</evidence>
<proteinExistence type="predicted"/>
<accession>A0ABD6QJK3</accession>
<feature type="transmembrane region" description="Helical" evidence="1">
    <location>
        <begin position="12"/>
        <end position="35"/>
    </location>
</feature>